<comment type="similarity">
    <text evidence="7">Belongs to the CodY family.</text>
</comment>
<proteinExistence type="inferred from homology"/>
<dbReference type="eggNOG" id="COG4465">
    <property type="taxonomic scope" value="Bacteria"/>
</dbReference>
<reference evidence="10 11" key="1">
    <citation type="journal article" date="2011" name="J. Bacteriol.">
        <title>Complete Genome Sequence of Alicyclobacillus acidocaldarius Strain Tc-4-1.</title>
        <authorList>
            <person name="Chen Y."/>
            <person name="He Y."/>
            <person name="Zhang B."/>
            <person name="Yang J."/>
            <person name="Li W."/>
            <person name="Dong Z."/>
            <person name="Hu S."/>
        </authorList>
    </citation>
    <scope>NUCLEOTIDE SEQUENCE [LARGE SCALE GENOMIC DNA]</scope>
    <source>
        <strain evidence="10 11">Tc-4-1</strain>
    </source>
</reference>
<feature type="region of interest" description="GAF domain" evidence="7">
    <location>
        <begin position="1"/>
        <end position="167"/>
    </location>
</feature>
<evidence type="ECO:0000259" key="8">
    <source>
        <dbReference type="Pfam" id="PF06018"/>
    </source>
</evidence>
<accession>F8II81</accession>
<dbReference type="GO" id="GO:0003700">
    <property type="term" value="F:DNA-binding transcription factor activity"/>
    <property type="evidence" value="ECO:0007669"/>
    <property type="project" value="InterPro"/>
</dbReference>
<evidence type="ECO:0000256" key="1">
    <source>
        <dbReference type="ARBA" id="ARBA00022490"/>
    </source>
</evidence>
<feature type="domain" description="Global transcriptional regulator CodY N-terminal" evidence="8">
    <location>
        <begin position="12"/>
        <end position="190"/>
    </location>
</feature>
<name>F8II81_ALIAT</name>
<dbReference type="GO" id="GO:0045892">
    <property type="term" value="P:negative regulation of DNA-templated transcription"/>
    <property type="evidence" value="ECO:0007669"/>
    <property type="project" value="UniProtKB-UniRule"/>
</dbReference>
<dbReference type="PANTHER" id="PTHR40062:SF1">
    <property type="entry name" value="GLOBAL TRANSCRIPTIONAL REGULATOR CODY"/>
    <property type="match status" value="1"/>
</dbReference>
<sequence length="272" mass="31123">MPEEGQGDEIVSLLEQVQELGQLLHRSNEQVEFQEVAEFLSRLMQSNVYIVGRKGKILGYGVAEHELTEEWLNIMTREQRFPGDFNKHLLRIEQTIANLTDEQKKPLYVFSPEENESFRSKHLMITPIIGARERQGTLLFARSQRPFNEDDQILAEYAATVVALEIVHSRQQQKEEESRQRALAHLAVESLSFSELQAAKYLLDAVRNSPEGIVVSSQIADQHGVTRSVIVNSIRKLESAGTIESRSLGMKGTHLRILNPYVEEEINRQFER</sequence>
<dbReference type="GO" id="GO:0005737">
    <property type="term" value="C:cytoplasm"/>
    <property type="evidence" value="ECO:0007669"/>
    <property type="project" value="UniProtKB-SubCell"/>
</dbReference>
<dbReference type="PANTHER" id="PTHR40062">
    <property type="entry name" value="GTP-SENSING TRANSCRIPTIONAL PLEIOTROPIC REPRESSOR CODY"/>
    <property type="match status" value="1"/>
</dbReference>
<dbReference type="GO" id="GO:0005525">
    <property type="term" value="F:GTP binding"/>
    <property type="evidence" value="ECO:0007669"/>
    <property type="project" value="InterPro"/>
</dbReference>
<dbReference type="GO" id="GO:0003677">
    <property type="term" value="F:DNA binding"/>
    <property type="evidence" value="ECO:0007669"/>
    <property type="project" value="UniProtKB-UniRule"/>
</dbReference>
<feature type="domain" description="Global transcriptional regulator CodY C-terminal" evidence="9">
    <location>
        <begin position="211"/>
        <end position="264"/>
    </location>
</feature>
<dbReference type="STRING" id="1048834.TC41_2667"/>
<dbReference type="InterPro" id="IPR014154">
    <property type="entry name" value="CodY"/>
</dbReference>
<keyword evidence="3 7" id="KW-0805">Transcription regulation</keyword>
<keyword evidence="1 7" id="KW-0963">Cytoplasm</keyword>
<dbReference type="PATRIC" id="fig|1048834.4.peg.2525"/>
<keyword evidence="5 7" id="KW-0804">Transcription</keyword>
<evidence type="ECO:0000256" key="2">
    <source>
        <dbReference type="ARBA" id="ARBA00022491"/>
    </source>
</evidence>
<evidence type="ECO:0000256" key="3">
    <source>
        <dbReference type="ARBA" id="ARBA00023015"/>
    </source>
</evidence>
<evidence type="ECO:0000313" key="10">
    <source>
        <dbReference type="EMBL" id="AEJ44561.1"/>
    </source>
</evidence>
<gene>
    <name evidence="7 10" type="primary">codY</name>
    <name evidence="10" type="ordered locus">TC41_2667</name>
</gene>
<dbReference type="InterPro" id="IPR036388">
    <property type="entry name" value="WH-like_DNA-bd_sf"/>
</dbReference>
<dbReference type="Gene3D" id="1.10.10.10">
    <property type="entry name" value="Winged helix-like DNA-binding domain superfamily/Winged helix DNA-binding domain"/>
    <property type="match status" value="1"/>
</dbReference>
<evidence type="ECO:0000313" key="11">
    <source>
        <dbReference type="Proteomes" id="UP000000292"/>
    </source>
</evidence>
<evidence type="ECO:0000256" key="6">
    <source>
        <dbReference type="ARBA" id="ARBA00034538"/>
    </source>
</evidence>
<comment type="subcellular location">
    <subcellularLocation>
        <location evidence="7">Cytoplasm</location>
    </subcellularLocation>
</comment>
<dbReference type="EMBL" id="CP002902">
    <property type="protein sequence ID" value="AEJ44561.1"/>
    <property type="molecule type" value="Genomic_DNA"/>
</dbReference>
<dbReference type="KEGG" id="aad:TC41_2667"/>
<dbReference type="InterPro" id="IPR010312">
    <property type="entry name" value="Transc_reg_CodY_N"/>
</dbReference>
<dbReference type="HOGENOM" id="CLU_089581_0_0_9"/>
<dbReference type="Pfam" id="PF08222">
    <property type="entry name" value="HTH_CodY"/>
    <property type="match status" value="1"/>
</dbReference>
<keyword evidence="2 7" id="KW-0678">Repressor</keyword>
<dbReference type="InterPro" id="IPR036390">
    <property type="entry name" value="WH_DNA-bd_sf"/>
</dbReference>
<dbReference type="InterPro" id="IPR013198">
    <property type="entry name" value="GTP_trans_reg_CodY_C"/>
</dbReference>
<dbReference type="SUPFAM" id="SSF46785">
    <property type="entry name" value="Winged helix' DNA-binding domain"/>
    <property type="match status" value="1"/>
</dbReference>
<organism evidence="10 11">
    <name type="scientific">Alicyclobacillus acidocaldarius (strain Tc-4-1)</name>
    <name type="common">Bacillus acidocaldarius</name>
    <dbReference type="NCBI Taxonomy" id="1048834"/>
    <lineage>
        <taxon>Bacteria</taxon>
        <taxon>Bacillati</taxon>
        <taxon>Bacillota</taxon>
        <taxon>Bacilli</taxon>
        <taxon>Bacillales</taxon>
        <taxon>Alicyclobacillaceae</taxon>
        <taxon>Alicyclobacillus</taxon>
    </lineage>
</organism>
<comment type="function">
    <text evidence="7">DNA-binding global transcriptional regulator which is involved in the adaptive response to starvation and acts by directly or indirectly controlling the expression of numerous genes in response to nutrient availability. During rapid exponential growth, CodY is highly active and represses genes whose products allow adaptation to nutrient depletion.</text>
</comment>
<protein>
    <recommendedName>
        <fullName evidence="6 7">Global transcriptional regulator CodY</fullName>
    </recommendedName>
</protein>
<dbReference type="SUPFAM" id="SSF55781">
    <property type="entry name" value="GAF domain-like"/>
    <property type="match status" value="1"/>
</dbReference>
<dbReference type="Proteomes" id="UP000000292">
    <property type="component" value="Chromosome"/>
</dbReference>
<evidence type="ECO:0000256" key="7">
    <source>
        <dbReference type="HAMAP-Rule" id="MF_00621"/>
    </source>
</evidence>
<dbReference type="Gene3D" id="3.30.450.40">
    <property type="match status" value="1"/>
</dbReference>
<evidence type="ECO:0000256" key="4">
    <source>
        <dbReference type="ARBA" id="ARBA00023125"/>
    </source>
</evidence>
<dbReference type="HAMAP" id="MF_00621">
    <property type="entry name" value="HTH_type_CodY"/>
    <property type="match status" value="1"/>
</dbReference>
<evidence type="ECO:0000259" key="9">
    <source>
        <dbReference type="Pfam" id="PF08222"/>
    </source>
</evidence>
<dbReference type="PIRSF" id="PIRSF011572">
    <property type="entry name" value="GTP_sensing_CodY"/>
    <property type="match status" value="1"/>
</dbReference>
<dbReference type="NCBIfam" id="NF003170">
    <property type="entry name" value="PRK04158.1"/>
    <property type="match status" value="1"/>
</dbReference>
<dbReference type="AlphaFoldDB" id="F8II81"/>
<keyword evidence="4 7" id="KW-0238">DNA-binding</keyword>
<feature type="DNA-binding region" description="H-T-H motif" evidence="7">
    <location>
        <begin position="216"/>
        <end position="235"/>
    </location>
</feature>
<evidence type="ECO:0000256" key="5">
    <source>
        <dbReference type="ARBA" id="ARBA00023163"/>
    </source>
</evidence>
<dbReference type="Pfam" id="PF06018">
    <property type="entry name" value="CodY"/>
    <property type="match status" value="1"/>
</dbReference>
<dbReference type="InterPro" id="IPR029016">
    <property type="entry name" value="GAF-like_dom_sf"/>
</dbReference>
<reference evidence="11" key="2">
    <citation type="submission" date="2011-06" db="EMBL/GenBank/DDBJ databases">
        <title>The complete genome sequence of Alicyclobacillus acidocaldarius sp. Tc-4-1.</title>
        <authorList>
            <person name="Chen Y."/>
            <person name="He Y."/>
            <person name="Dong Z."/>
            <person name="Hu S."/>
        </authorList>
    </citation>
    <scope>NUCLEOTIDE SEQUENCE [LARGE SCALE GENOMIC DNA]</scope>
    <source>
        <strain evidence="11">Tc-4-1</strain>
    </source>
</reference>